<protein>
    <submittedName>
        <fullName evidence="1">Uncharacterized protein</fullName>
    </submittedName>
</protein>
<comment type="caution">
    <text evidence="1">The sequence shown here is derived from an EMBL/GenBank/DDBJ whole genome shotgun (WGS) entry which is preliminary data.</text>
</comment>
<gene>
    <name evidence="1" type="ORF">GCM10007927_09120</name>
</gene>
<evidence type="ECO:0000313" key="1">
    <source>
        <dbReference type="EMBL" id="GLQ26109.1"/>
    </source>
</evidence>
<proteinExistence type="predicted"/>
<reference evidence="1" key="1">
    <citation type="journal article" date="2014" name="Int. J. Syst. Evol. Microbiol.">
        <title>Complete genome of a new Firmicutes species belonging to the dominant human colonic microbiota ('Ruminococcus bicirculans') reveals two chromosomes and a selective capacity to utilize plant glucans.</title>
        <authorList>
            <consortium name="NISC Comparative Sequencing Program"/>
            <person name="Wegmann U."/>
            <person name="Louis P."/>
            <person name="Goesmann A."/>
            <person name="Henrissat B."/>
            <person name="Duncan S.H."/>
            <person name="Flint H.J."/>
        </authorList>
    </citation>
    <scope>NUCLEOTIDE SEQUENCE</scope>
    <source>
        <strain evidence="1">NBRC 109915</strain>
    </source>
</reference>
<dbReference type="Proteomes" id="UP001161388">
    <property type="component" value="Unassembled WGS sequence"/>
</dbReference>
<dbReference type="EMBL" id="BSNL01000001">
    <property type="protein sequence ID" value="GLQ26109.1"/>
    <property type="molecule type" value="Genomic_DNA"/>
</dbReference>
<dbReference type="RefSeq" id="WP_284370986.1">
    <property type="nucleotide sequence ID" value="NZ_BSNL01000001.1"/>
</dbReference>
<sequence length="59" mass="6368">MTTDDETRLADARAILADIAHHDDFTAQRAASTVCALSDDAREVKDARRLAKRLEGAAA</sequence>
<organism evidence="1 2">
    <name type="scientific">Sulfitobacter pacificus</name>
    <dbReference type="NCBI Taxonomy" id="1499314"/>
    <lineage>
        <taxon>Bacteria</taxon>
        <taxon>Pseudomonadati</taxon>
        <taxon>Pseudomonadota</taxon>
        <taxon>Alphaproteobacteria</taxon>
        <taxon>Rhodobacterales</taxon>
        <taxon>Roseobacteraceae</taxon>
        <taxon>Sulfitobacter</taxon>
    </lineage>
</organism>
<evidence type="ECO:0000313" key="2">
    <source>
        <dbReference type="Proteomes" id="UP001161388"/>
    </source>
</evidence>
<keyword evidence="2" id="KW-1185">Reference proteome</keyword>
<accession>A0ABQ5VGB1</accession>
<reference evidence="1" key="2">
    <citation type="submission" date="2023-01" db="EMBL/GenBank/DDBJ databases">
        <title>Draft genome sequence of Sulfitobacter pacificus strain NBRC 109915.</title>
        <authorList>
            <person name="Sun Q."/>
            <person name="Mori K."/>
        </authorList>
    </citation>
    <scope>NUCLEOTIDE SEQUENCE</scope>
    <source>
        <strain evidence="1">NBRC 109915</strain>
    </source>
</reference>
<name>A0ABQ5VGB1_9RHOB</name>